<keyword evidence="12" id="KW-0472">Membrane</keyword>
<comment type="subcellular location">
    <subcellularLocation>
        <location evidence="2">Membrane</location>
    </subcellularLocation>
</comment>
<organism evidence="16 17">
    <name type="scientific">Armillaria solidipes</name>
    <dbReference type="NCBI Taxonomy" id="1076256"/>
    <lineage>
        <taxon>Eukaryota</taxon>
        <taxon>Fungi</taxon>
        <taxon>Dikarya</taxon>
        <taxon>Basidiomycota</taxon>
        <taxon>Agaricomycotina</taxon>
        <taxon>Agaricomycetes</taxon>
        <taxon>Agaricomycetidae</taxon>
        <taxon>Agaricales</taxon>
        <taxon>Marasmiineae</taxon>
        <taxon>Physalacriaceae</taxon>
        <taxon>Armillaria</taxon>
    </lineage>
</organism>
<proteinExistence type="inferred from homology"/>
<reference evidence="17" key="1">
    <citation type="journal article" date="2017" name="Nat. Ecol. Evol.">
        <title>Genome expansion and lineage-specific genetic innovations in the forest pathogenic fungi Armillaria.</title>
        <authorList>
            <person name="Sipos G."/>
            <person name="Prasanna A.N."/>
            <person name="Walter M.C."/>
            <person name="O'Connor E."/>
            <person name="Balint B."/>
            <person name="Krizsan K."/>
            <person name="Kiss B."/>
            <person name="Hess J."/>
            <person name="Varga T."/>
            <person name="Slot J."/>
            <person name="Riley R."/>
            <person name="Boka B."/>
            <person name="Rigling D."/>
            <person name="Barry K."/>
            <person name="Lee J."/>
            <person name="Mihaltcheva S."/>
            <person name="LaButti K."/>
            <person name="Lipzen A."/>
            <person name="Waldron R."/>
            <person name="Moloney N.M."/>
            <person name="Sperisen C."/>
            <person name="Kredics L."/>
            <person name="Vagvoelgyi C."/>
            <person name="Patrignani A."/>
            <person name="Fitzpatrick D."/>
            <person name="Nagy I."/>
            <person name="Doyle S."/>
            <person name="Anderson J.B."/>
            <person name="Grigoriev I.V."/>
            <person name="Gueldener U."/>
            <person name="Muensterkoetter M."/>
            <person name="Nagy L.G."/>
        </authorList>
    </citation>
    <scope>NUCLEOTIDE SEQUENCE [LARGE SCALE GENOMIC DNA]</scope>
    <source>
        <strain evidence="17">28-4</strain>
    </source>
</reference>
<keyword evidence="6" id="KW-0812">Transmembrane</keyword>
<dbReference type="PROSITE" id="PS00086">
    <property type="entry name" value="CYTOCHROME_P450"/>
    <property type="match status" value="1"/>
</dbReference>
<dbReference type="InterPro" id="IPR050121">
    <property type="entry name" value="Cytochrome_P450_monoxygenase"/>
</dbReference>
<protein>
    <submittedName>
        <fullName evidence="16">Cytochrome P450</fullName>
    </submittedName>
</protein>
<dbReference type="SUPFAM" id="SSF48264">
    <property type="entry name" value="Cytochrome P450"/>
    <property type="match status" value="1"/>
</dbReference>
<feature type="binding site" description="axial binding residue" evidence="13">
    <location>
        <position position="451"/>
    </location>
    <ligand>
        <name>heme</name>
        <dbReference type="ChEBI" id="CHEBI:30413"/>
    </ligand>
    <ligandPart>
        <name>Fe</name>
        <dbReference type="ChEBI" id="CHEBI:18248"/>
    </ligandPart>
</feature>
<sequence length="514" mass="56660">MAVFFIVIASLLVASSLLHGWFKRPSVKHVKGPPSPSFWLGHQRILRDQENAGDLETKWRREYGTLYRIGGCLGQNVLVVCDPKALEHVFHYSHPYPKSKDAAFILGLIAGKGLAIVASKTHHRQRKILNLAFSPAQLRISQVIFQQCSDKVGSSLVNGIKGSLAGGTDATVNIRDWMGKVTLDIIGLGKWVPAFRYDFSSLDGQRTELGKAMKHLFTASQTNTTALELILIALIRMLPNSMLGILQLFSTREIRQLVSVGNMAKKSAREILACHNDPQTPKGGGDIISVLGRARLAGRMQDDEVEAQLMTFVIAGHETSSTSLCWLLYELAVHSEHQSIIRTELRQSNDYDSMPFLNAAIKEALRLYPVAHSLIRTAPHDDVLPLSGGKTLAIPKGQTLVCSAYLYNRLPSLWGDDAEEWNPARFLDKALPVSLGVYANLMSFSAGSRSCIGWRFAIMEMQTIVANLILHFEFSLPEGGVEILRFPSSPAVVPIVKGKAHLGSQLPLRVKVLQ</sequence>
<keyword evidence="17" id="KW-1185">Reference proteome</keyword>
<dbReference type="GO" id="GO:0005506">
    <property type="term" value="F:iron ion binding"/>
    <property type="evidence" value="ECO:0007669"/>
    <property type="project" value="InterPro"/>
</dbReference>
<keyword evidence="5 13" id="KW-0349">Heme</keyword>
<comment type="similarity">
    <text evidence="4 14">Belongs to the cytochrome P450 family.</text>
</comment>
<evidence type="ECO:0000256" key="9">
    <source>
        <dbReference type="ARBA" id="ARBA00023002"/>
    </source>
</evidence>
<dbReference type="GO" id="GO:0016705">
    <property type="term" value="F:oxidoreductase activity, acting on paired donors, with incorporation or reduction of molecular oxygen"/>
    <property type="evidence" value="ECO:0007669"/>
    <property type="project" value="InterPro"/>
</dbReference>
<dbReference type="GO" id="GO:0016020">
    <property type="term" value="C:membrane"/>
    <property type="evidence" value="ECO:0007669"/>
    <property type="project" value="UniProtKB-SubCell"/>
</dbReference>
<dbReference type="PANTHER" id="PTHR24305">
    <property type="entry name" value="CYTOCHROME P450"/>
    <property type="match status" value="1"/>
</dbReference>
<evidence type="ECO:0000256" key="5">
    <source>
        <dbReference type="ARBA" id="ARBA00022617"/>
    </source>
</evidence>
<name>A0A2H3BDV1_9AGAR</name>
<evidence type="ECO:0000256" key="12">
    <source>
        <dbReference type="ARBA" id="ARBA00023136"/>
    </source>
</evidence>
<keyword evidence="10 13" id="KW-0408">Iron</keyword>
<dbReference type="PANTHER" id="PTHR24305:SF166">
    <property type="entry name" value="CYTOCHROME P450 12A4, MITOCHONDRIAL-RELATED"/>
    <property type="match status" value="1"/>
</dbReference>
<gene>
    <name evidence="16" type="ORF">ARMSODRAFT_941499</name>
</gene>
<dbReference type="Gene3D" id="1.10.630.10">
    <property type="entry name" value="Cytochrome P450"/>
    <property type="match status" value="1"/>
</dbReference>
<dbReference type="InterPro" id="IPR001128">
    <property type="entry name" value="Cyt_P450"/>
</dbReference>
<dbReference type="Pfam" id="PF00067">
    <property type="entry name" value="p450"/>
    <property type="match status" value="1"/>
</dbReference>
<dbReference type="STRING" id="1076256.A0A2H3BDV1"/>
<dbReference type="GO" id="GO:0004497">
    <property type="term" value="F:monooxygenase activity"/>
    <property type="evidence" value="ECO:0007669"/>
    <property type="project" value="UniProtKB-KW"/>
</dbReference>
<evidence type="ECO:0000256" key="1">
    <source>
        <dbReference type="ARBA" id="ARBA00001971"/>
    </source>
</evidence>
<comment type="cofactor">
    <cofactor evidence="1 13">
        <name>heme</name>
        <dbReference type="ChEBI" id="CHEBI:30413"/>
    </cofactor>
</comment>
<dbReference type="EMBL" id="KZ293453">
    <property type="protein sequence ID" value="PBK64218.1"/>
    <property type="molecule type" value="Genomic_DNA"/>
</dbReference>
<dbReference type="PRINTS" id="PR00385">
    <property type="entry name" value="P450"/>
</dbReference>
<keyword evidence="15" id="KW-0732">Signal</keyword>
<evidence type="ECO:0000256" key="3">
    <source>
        <dbReference type="ARBA" id="ARBA00004721"/>
    </source>
</evidence>
<dbReference type="InterPro" id="IPR017972">
    <property type="entry name" value="Cyt_P450_CS"/>
</dbReference>
<evidence type="ECO:0000256" key="6">
    <source>
        <dbReference type="ARBA" id="ARBA00022692"/>
    </source>
</evidence>
<evidence type="ECO:0000313" key="17">
    <source>
        <dbReference type="Proteomes" id="UP000218334"/>
    </source>
</evidence>
<dbReference type="InterPro" id="IPR036396">
    <property type="entry name" value="Cyt_P450_sf"/>
</dbReference>
<keyword evidence="7 13" id="KW-0479">Metal-binding</keyword>
<dbReference type="GO" id="GO:0020037">
    <property type="term" value="F:heme binding"/>
    <property type="evidence" value="ECO:0007669"/>
    <property type="project" value="InterPro"/>
</dbReference>
<dbReference type="Proteomes" id="UP000218334">
    <property type="component" value="Unassembled WGS sequence"/>
</dbReference>
<keyword evidence="9 14" id="KW-0560">Oxidoreductase</keyword>
<evidence type="ECO:0000313" key="16">
    <source>
        <dbReference type="EMBL" id="PBK64218.1"/>
    </source>
</evidence>
<evidence type="ECO:0000256" key="8">
    <source>
        <dbReference type="ARBA" id="ARBA00022989"/>
    </source>
</evidence>
<keyword evidence="11 14" id="KW-0503">Monooxygenase</keyword>
<evidence type="ECO:0000256" key="15">
    <source>
        <dbReference type="SAM" id="SignalP"/>
    </source>
</evidence>
<feature type="signal peptide" evidence="15">
    <location>
        <begin position="1"/>
        <end position="20"/>
    </location>
</feature>
<accession>A0A2H3BDV1</accession>
<dbReference type="PRINTS" id="PR00463">
    <property type="entry name" value="EP450I"/>
</dbReference>
<feature type="chain" id="PRO_5013937598" evidence="15">
    <location>
        <begin position="21"/>
        <end position="514"/>
    </location>
</feature>
<evidence type="ECO:0000256" key="10">
    <source>
        <dbReference type="ARBA" id="ARBA00023004"/>
    </source>
</evidence>
<evidence type="ECO:0000256" key="7">
    <source>
        <dbReference type="ARBA" id="ARBA00022723"/>
    </source>
</evidence>
<evidence type="ECO:0000256" key="14">
    <source>
        <dbReference type="RuleBase" id="RU000461"/>
    </source>
</evidence>
<evidence type="ECO:0000256" key="2">
    <source>
        <dbReference type="ARBA" id="ARBA00004370"/>
    </source>
</evidence>
<dbReference type="InterPro" id="IPR002401">
    <property type="entry name" value="Cyt_P450_E_grp-I"/>
</dbReference>
<evidence type="ECO:0000256" key="4">
    <source>
        <dbReference type="ARBA" id="ARBA00010617"/>
    </source>
</evidence>
<evidence type="ECO:0000256" key="11">
    <source>
        <dbReference type="ARBA" id="ARBA00023033"/>
    </source>
</evidence>
<comment type="pathway">
    <text evidence="3">Secondary metabolite biosynthesis; terpenoid biosynthesis.</text>
</comment>
<evidence type="ECO:0000256" key="13">
    <source>
        <dbReference type="PIRSR" id="PIRSR602401-1"/>
    </source>
</evidence>
<dbReference type="AlphaFoldDB" id="A0A2H3BDV1"/>
<keyword evidence="8" id="KW-1133">Transmembrane helix</keyword>